<dbReference type="SUPFAM" id="SSF53448">
    <property type="entry name" value="Nucleotide-diphospho-sugar transferases"/>
    <property type="match status" value="1"/>
</dbReference>
<dbReference type="EMBL" id="VYUY01000006">
    <property type="protein sequence ID" value="KAA9135155.1"/>
    <property type="molecule type" value="Genomic_DNA"/>
</dbReference>
<dbReference type="InterPro" id="IPR001173">
    <property type="entry name" value="Glyco_trans_2-like"/>
</dbReference>
<dbReference type="Proteomes" id="UP000326838">
    <property type="component" value="Unassembled WGS sequence"/>
</dbReference>
<name>A0A5N0TJ35_9MICO</name>
<dbReference type="GO" id="GO:0016758">
    <property type="term" value="F:hexosyltransferase activity"/>
    <property type="evidence" value="ECO:0007669"/>
    <property type="project" value="UniProtKB-ARBA"/>
</dbReference>
<organism evidence="4 5">
    <name type="scientific">Microbacterium caowuchunii</name>
    <dbReference type="NCBI Taxonomy" id="2614638"/>
    <lineage>
        <taxon>Bacteria</taxon>
        <taxon>Bacillati</taxon>
        <taxon>Actinomycetota</taxon>
        <taxon>Actinomycetes</taxon>
        <taxon>Micrococcales</taxon>
        <taxon>Microbacteriaceae</taxon>
        <taxon>Microbacterium</taxon>
    </lineage>
</organism>
<evidence type="ECO:0000259" key="2">
    <source>
        <dbReference type="Pfam" id="PF00535"/>
    </source>
</evidence>
<evidence type="ECO:0000313" key="4">
    <source>
        <dbReference type="EMBL" id="KAA9135155.1"/>
    </source>
</evidence>
<keyword evidence="5" id="KW-1185">Reference proteome</keyword>
<evidence type="ECO:0000259" key="3">
    <source>
        <dbReference type="Pfam" id="PF22181"/>
    </source>
</evidence>
<dbReference type="InterPro" id="IPR054028">
    <property type="entry name" value="TarS/TarP_linker"/>
</dbReference>
<reference evidence="5" key="1">
    <citation type="submission" date="2019-09" db="EMBL/GenBank/DDBJ databases">
        <title>Mumia zhuanghuii sp. nov. isolated from the intestinal contents of plateau pika (Ochotona curzoniae) in the Qinghai-Tibet plateau of China.</title>
        <authorList>
            <person name="Tian Z."/>
        </authorList>
    </citation>
    <scope>NUCLEOTIDE SEQUENCE [LARGE SCALE GENOMIC DNA]</scope>
    <source>
        <strain evidence="5">L-033</strain>
    </source>
</reference>
<dbReference type="PANTHER" id="PTHR22916">
    <property type="entry name" value="GLYCOSYLTRANSFERASE"/>
    <property type="match status" value="1"/>
</dbReference>
<evidence type="ECO:0000256" key="1">
    <source>
        <dbReference type="SAM" id="MobiDB-lite"/>
    </source>
</evidence>
<dbReference type="Gene3D" id="3.90.550.10">
    <property type="entry name" value="Spore Coat Polysaccharide Biosynthesis Protein SpsA, Chain A"/>
    <property type="match status" value="1"/>
</dbReference>
<accession>A0A5N0TJ35</accession>
<feature type="compositionally biased region" description="Basic and acidic residues" evidence="1">
    <location>
        <begin position="34"/>
        <end position="43"/>
    </location>
</feature>
<proteinExistence type="predicted"/>
<dbReference type="PANTHER" id="PTHR22916:SF3">
    <property type="entry name" value="UDP-GLCNAC:BETAGAL BETA-1,3-N-ACETYLGLUCOSAMINYLTRANSFERASE-LIKE PROTEIN 1"/>
    <property type="match status" value="1"/>
</dbReference>
<dbReference type="Pfam" id="PF00535">
    <property type="entry name" value="Glycos_transf_2"/>
    <property type="match status" value="1"/>
</dbReference>
<keyword evidence="4" id="KW-0808">Transferase</keyword>
<dbReference type="Pfam" id="PF22181">
    <property type="entry name" value="TarS_linker"/>
    <property type="match status" value="1"/>
</dbReference>
<protein>
    <submittedName>
        <fullName evidence="4">Glycosyltransferase family 2 protein</fullName>
    </submittedName>
</protein>
<comment type="caution">
    <text evidence="4">The sequence shown here is derived from an EMBL/GenBank/DDBJ whole genome shotgun (WGS) entry which is preliminary data.</text>
</comment>
<evidence type="ECO:0000313" key="5">
    <source>
        <dbReference type="Proteomes" id="UP000326838"/>
    </source>
</evidence>
<feature type="domain" description="TarS/TarP linker" evidence="3">
    <location>
        <begin position="279"/>
        <end position="378"/>
    </location>
</feature>
<dbReference type="InterPro" id="IPR029044">
    <property type="entry name" value="Nucleotide-diphossugar_trans"/>
</dbReference>
<dbReference type="AlphaFoldDB" id="A0A5N0TJ35"/>
<gene>
    <name evidence="4" type="ORF">F6B40_05650</name>
</gene>
<dbReference type="CDD" id="cd00761">
    <property type="entry name" value="Glyco_tranf_GTA_type"/>
    <property type="match status" value="1"/>
</dbReference>
<feature type="region of interest" description="Disordered" evidence="1">
    <location>
        <begin position="32"/>
        <end position="51"/>
    </location>
</feature>
<sequence>MATSRGIGRPIETIRTVILSCAASVLLAPPRDGWTGHRGERNPGRQAGRGLLTGGVTVEASASPRVSVVVPVYNPGPGFDDLISSLDRQTLAPQDFEVLLCDDGSDDATRVHLDRVARNRPNVRVLHLEHTGWPGTPRNHGIQEARGTYVFFADQDDRLFEDGLEQLCDYADRNSSDVVVGKVVGVGRRIPGQIFRRDIPRAVLGKDPLLELLTPHKLFRTAFLRENAIRFPDGRVRLEDHLFVMQAYFRAERISILASRPCYAWINNAGSASSSRIDPESYFPHLESVLDLVEANVEPGARRDTLLRHWYRGKILKRMDGSRMVRYPDAYRERFLDTVTPIAQQRFGPGVERGLAFPLRIRSALLRQDRREDLLRLAEFEAGLECRTEVVSAQWLRRGKLHLTVRVDVLRDGQDALVFAEEPASEAGGADPAAIRPLRWQPPAELGEILPASELDARRDLRRDRLEVYIRDRESRTERRIAGRVAPDLHRVRITIDPLRTFARNDATASGDLVAHVRRAGWTFETPLRAEPALVEAMKPSPLLAGRRSRLVVAPDGTLGLRREWPAGRGRDLAARIVRRAGALARKVVPHRVRGVVAKALNYS</sequence>
<feature type="domain" description="Glycosyltransferase 2-like" evidence="2">
    <location>
        <begin position="67"/>
        <end position="188"/>
    </location>
</feature>